<sequence length="65" mass="7489">MNDRLLSLGLGNDVQGKMYEAYPSDLTDKRQYKTRCYGGKQSGCIQLESDQRHSRLHKSNSLLKR</sequence>
<reference evidence="1 2" key="1">
    <citation type="submission" date="2022-05" db="EMBL/GenBank/DDBJ databases">
        <authorList>
            <consortium name="Genoscope - CEA"/>
            <person name="William W."/>
        </authorList>
    </citation>
    <scope>NUCLEOTIDE SEQUENCE [LARGE SCALE GENOMIC DNA]</scope>
</reference>
<proteinExistence type="predicted"/>
<keyword evidence="2" id="KW-1185">Reference proteome</keyword>
<organism evidence="1 2">
    <name type="scientific">Pocillopora meandrina</name>
    <dbReference type="NCBI Taxonomy" id="46732"/>
    <lineage>
        <taxon>Eukaryota</taxon>
        <taxon>Metazoa</taxon>
        <taxon>Cnidaria</taxon>
        <taxon>Anthozoa</taxon>
        <taxon>Hexacorallia</taxon>
        <taxon>Scleractinia</taxon>
        <taxon>Astrocoeniina</taxon>
        <taxon>Pocilloporidae</taxon>
        <taxon>Pocillopora</taxon>
    </lineage>
</organism>
<feature type="non-terminal residue" evidence="1">
    <location>
        <position position="65"/>
    </location>
</feature>
<evidence type="ECO:0000313" key="1">
    <source>
        <dbReference type="EMBL" id="CAH3044165.1"/>
    </source>
</evidence>
<gene>
    <name evidence="1" type="ORF">PMEA_00030991</name>
</gene>
<evidence type="ECO:0000313" key="2">
    <source>
        <dbReference type="Proteomes" id="UP001159428"/>
    </source>
</evidence>
<dbReference type="Proteomes" id="UP001159428">
    <property type="component" value="Unassembled WGS sequence"/>
</dbReference>
<name>A0AAU9W567_9CNID</name>
<protein>
    <submittedName>
        <fullName evidence="1">Uncharacterized protein</fullName>
    </submittedName>
</protein>
<dbReference type="AlphaFoldDB" id="A0AAU9W567"/>
<accession>A0AAU9W567</accession>
<comment type="caution">
    <text evidence="1">The sequence shown here is derived from an EMBL/GenBank/DDBJ whole genome shotgun (WGS) entry which is preliminary data.</text>
</comment>
<dbReference type="EMBL" id="CALNXJ010000007">
    <property type="protein sequence ID" value="CAH3044165.1"/>
    <property type="molecule type" value="Genomic_DNA"/>
</dbReference>